<reference evidence="2" key="1">
    <citation type="submission" date="2006-10" db="EMBL/GenBank/DDBJ databases">
        <authorList>
            <person name="Amadeo P."/>
            <person name="Zhao Q."/>
            <person name="Wortman J."/>
            <person name="Fraser-Liggett C."/>
            <person name="Carlton J."/>
        </authorList>
    </citation>
    <scope>NUCLEOTIDE SEQUENCE</scope>
    <source>
        <strain evidence="2">G3</strain>
    </source>
</reference>
<dbReference type="InterPro" id="IPR051942">
    <property type="entry name" value="DENN_domain_containing_2"/>
</dbReference>
<dbReference type="Pfam" id="PF02141">
    <property type="entry name" value="DENN"/>
    <property type="match status" value="1"/>
</dbReference>
<dbReference type="RefSeq" id="XP_001301800.1">
    <property type="nucleotide sequence ID" value="XM_001301799.1"/>
</dbReference>
<reference evidence="2" key="2">
    <citation type="journal article" date="2007" name="Science">
        <title>Draft genome sequence of the sexually transmitted pathogen Trichomonas vaginalis.</title>
        <authorList>
            <person name="Carlton J.M."/>
            <person name="Hirt R.P."/>
            <person name="Silva J.C."/>
            <person name="Delcher A.L."/>
            <person name="Schatz M."/>
            <person name="Zhao Q."/>
            <person name="Wortman J.R."/>
            <person name="Bidwell S.L."/>
            <person name="Alsmark U.C.M."/>
            <person name="Besteiro S."/>
            <person name="Sicheritz-Ponten T."/>
            <person name="Noel C.J."/>
            <person name="Dacks J.B."/>
            <person name="Foster P.G."/>
            <person name="Simillion C."/>
            <person name="Van de Peer Y."/>
            <person name="Miranda-Saavedra D."/>
            <person name="Barton G.J."/>
            <person name="Westrop G.D."/>
            <person name="Mueller S."/>
            <person name="Dessi D."/>
            <person name="Fiori P.L."/>
            <person name="Ren Q."/>
            <person name="Paulsen I."/>
            <person name="Zhang H."/>
            <person name="Bastida-Corcuera F.D."/>
            <person name="Simoes-Barbosa A."/>
            <person name="Brown M.T."/>
            <person name="Hayes R.D."/>
            <person name="Mukherjee M."/>
            <person name="Okumura C.Y."/>
            <person name="Schneider R."/>
            <person name="Smith A.J."/>
            <person name="Vanacova S."/>
            <person name="Villalvazo M."/>
            <person name="Haas B.J."/>
            <person name="Pertea M."/>
            <person name="Feldblyum T.V."/>
            <person name="Utterback T.R."/>
            <person name="Shu C.L."/>
            <person name="Osoegawa K."/>
            <person name="de Jong P.J."/>
            <person name="Hrdy I."/>
            <person name="Horvathova L."/>
            <person name="Zubacova Z."/>
            <person name="Dolezal P."/>
            <person name="Malik S.B."/>
            <person name="Logsdon J.M. Jr."/>
            <person name="Henze K."/>
            <person name="Gupta A."/>
            <person name="Wang C.C."/>
            <person name="Dunne R.L."/>
            <person name="Upcroft J.A."/>
            <person name="Upcroft P."/>
            <person name="White O."/>
            <person name="Salzberg S.L."/>
            <person name="Tang P."/>
            <person name="Chiu C.-H."/>
            <person name="Lee Y.-S."/>
            <person name="Embley T.M."/>
            <person name="Coombs G.H."/>
            <person name="Mottram J.C."/>
            <person name="Tachezy J."/>
            <person name="Fraser-Liggett C.M."/>
            <person name="Johnson P.J."/>
        </authorList>
    </citation>
    <scope>NUCLEOTIDE SEQUENCE [LARGE SCALE GENOMIC DNA]</scope>
    <source>
        <strain evidence="2">G3</strain>
    </source>
</reference>
<dbReference type="SMART" id="SM00799">
    <property type="entry name" value="DENN"/>
    <property type="match status" value="1"/>
</dbReference>
<dbReference type="InterPro" id="IPR001194">
    <property type="entry name" value="cDENN_dom"/>
</dbReference>
<proteinExistence type="predicted"/>
<dbReference type="InterPro" id="IPR037516">
    <property type="entry name" value="Tripartite_DENN"/>
</dbReference>
<dbReference type="KEGG" id="tva:4746536"/>
<dbReference type="InterPro" id="IPR043153">
    <property type="entry name" value="DENN_C"/>
</dbReference>
<evidence type="ECO:0000259" key="1">
    <source>
        <dbReference type="PROSITE" id="PS50211"/>
    </source>
</evidence>
<dbReference type="Proteomes" id="UP000001542">
    <property type="component" value="Unassembled WGS sequence"/>
</dbReference>
<dbReference type="PANTHER" id="PTHR15288">
    <property type="entry name" value="DENN DOMAIN-CONTAINING PROTEIN 2"/>
    <property type="match status" value="1"/>
</dbReference>
<feature type="domain" description="UDENN" evidence="1">
    <location>
        <begin position="34"/>
        <end position="486"/>
    </location>
</feature>
<dbReference type="Gene3D" id="3.40.50.11500">
    <property type="match status" value="1"/>
</dbReference>
<dbReference type="eggNOG" id="KOG3569">
    <property type="taxonomic scope" value="Eukaryota"/>
</dbReference>
<organism evidence="2 3">
    <name type="scientific">Trichomonas vaginalis (strain ATCC PRA-98 / G3)</name>
    <dbReference type="NCBI Taxonomy" id="412133"/>
    <lineage>
        <taxon>Eukaryota</taxon>
        <taxon>Metamonada</taxon>
        <taxon>Parabasalia</taxon>
        <taxon>Trichomonadida</taxon>
        <taxon>Trichomonadidae</taxon>
        <taxon>Trichomonas</taxon>
    </lineage>
</organism>
<gene>
    <name evidence="2" type="ORF">TVAG_385780</name>
</gene>
<evidence type="ECO:0000313" key="3">
    <source>
        <dbReference type="Proteomes" id="UP000001542"/>
    </source>
</evidence>
<protein>
    <recommendedName>
        <fullName evidence="1">UDENN domain-containing protein</fullName>
    </recommendedName>
</protein>
<dbReference type="EMBL" id="DS114256">
    <property type="protein sequence ID" value="EAX88870.1"/>
    <property type="molecule type" value="Genomic_DNA"/>
</dbReference>
<dbReference type="PANTHER" id="PTHR15288:SF0">
    <property type="entry name" value="UDENN DOMAIN-CONTAINING PROTEIN"/>
    <property type="match status" value="1"/>
</dbReference>
<accession>A2G1U2</accession>
<dbReference type="VEuPathDB" id="TrichDB:TVAGG3_0782400"/>
<dbReference type="AlphaFoldDB" id="A2G1U2"/>
<dbReference type="VEuPathDB" id="TrichDB:TVAG_385780"/>
<evidence type="ECO:0000313" key="2">
    <source>
        <dbReference type="EMBL" id="EAX88870.1"/>
    </source>
</evidence>
<keyword evidence="3" id="KW-1185">Reference proteome</keyword>
<sequence length="490" mass="56692">MKAFGKKFRTTYVRSDDAEQITAYHSEVFQHLFDSLFVAGSYPWESDTEPKILFQLPDKGDVAKSFLPFLFPSPQKRTHLDITDYSMGLNYLFYTEAGDNYSFESLYFPQNTDCPYLFVMRYDVTPLTMPTFAHELDFKDLLLSCNPECFPKAQICICVRTKFPYYTLFKSFFEWIIQAENVGRIEILPKIDGYLSNKSYDFSTEIRTEENGGSLLVGERVWPDNQRQIMKDSLIFFLITMPPERNATIEYDSPPLPLFKWTRPDVEKSYRNLAIHCMHDVAKYITPDILILIYSALCLERTIIIYHPTISIVCNFVMACHFILRPFRWAGSSIAPLPKSLNDFLNSPTPIIIGIIDPLEEIQDNNAYLNLQSKKFKVSEKLPLISGHDELKSKLSEHWAKASEGDEESLSSLLDDIEQNCTQIYNNLKASIVACLSSNEKTKSTFVEELFLERFQTKDRPFMKQMIDSQMFRIAAEQECKLKSDSHTFA</sequence>
<dbReference type="PROSITE" id="PS50211">
    <property type="entry name" value="DENN"/>
    <property type="match status" value="1"/>
</dbReference>
<dbReference type="OrthoDB" id="6019893at2759"/>
<name>A2G1U2_TRIV3</name>
<dbReference type="InParanoid" id="A2G1U2"/>